<dbReference type="AlphaFoldDB" id="A0A9P9FXJ3"/>
<dbReference type="EMBL" id="JAGMUX010000033">
    <property type="protein sequence ID" value="KAH7208438.1"/>
    <property type="molecule type" value="Genomic_DNA"/>
</dbReference>
<feature type="domain" description="BZIP" evidence="2">
    <location>
        <begin position="8"/>
        <end position="46"/>
    </location>
</feature>
<comment type="caution">
    <text evidence="3">The sequence shown here is derived from an EMBL/GenBank/DDBJ whole genome shotgun (WGS) entry which is preliminary data.</text>
</comment>
<evidence type="ECO:0000256" key="1">
    <source>
        <dbReference type="SAM" id="MobiDB-lite"/>
    </source>
</evidence>
<feature type="region of interest" description="Disordered" evidence="1">
    <location>
        <begin position="158"/>
        <end position="179"/>
    </location>
</feature>
<keyword evidence="4" id="KW-1185">Reference proteome</keyword>
<feature type="compositionally biased region" description="Basic and acidic residues" evidence="1">
    <location>
        <begin position="1"/>
        <end position="11"/>
    </location>
</feature>
<dbReference type="RefSeq" id="XP_046041341.1">
    <property type="nucleotide sequence ID" value="XM_046189087.1"/>
</dbReference>
<reference evidence="3" key="1">
    <citation type="journal article" date="2021" name="Nat. Commun.">
        <title>Genetic determinants of endophytism in the Arabidopsis root mycobiome.</title>
        <authorList>
            <person name="Mesny F."/>
            <person name="Miyauchi S."/>
            <person name="Thiergart T."/>
            <person name="Pickel B."/>
            <person name="Atanasova L."/>
            <person name="Karlsson M."/>
            <person name="Huettel B."/>
            <person name="Barry K.W."/>
            <person name="Haridas S."/>
            <person name="Chen C."/>
            <person name="Bauer D."/>
            <person name="Andreopoulos W."/>
            <person name="Pangilinan J."/>
            <person name="LaButti K."/>
            <person name="Riley R."/>
            <person name="Lipzen A."/>
            <person name="Clum A."/>
            <person name="Drula E."/>
            <person name="Henrissat B."/>
            <person name="Kohler A."/>
            <person name="Grigoriev I.V."/>
            <person name="Martin F.M."/>
            <person name="Hacquard S."/>
        </authorList>
    </citation>
    <scope>NUCLEOTIDE SEQUENCE</scope>
    <source>
        <strain evidence="3">MPI-CAGE-AT-0023</strain>
    </source>
</reference>
<dbReference type="CDD" id="cd14686">
    <property type="entry name" value="bZIP"/>
    <property type="match status" value="1"/>
</dbReference>
<feature type="region of interest" description="Disordered" evidence="1">
    <location>
        <begin position="1"/>
        <end position="31"/>
    </location>
</feature>
<dbReference type="GeneID" id="70219041"/>
<dbReference type="Pfam" id="PF00170">
    <property type="entry name" value="bZIP_1"/>
    <property type="match status" value="1"/>
</dbReference>
<dbReference type="InterPro" id="IPR004827">
    <property type="entry name" value="bZIP"/>
</dbReference>
<evidence type="ECO:0000313" key="3">
    <source>
        <dbReference type="EMBL" id="KAH7208438.1"/>
    </source>
</evidence>
<evidence type="ECO:0000313" key="4">
    <source>
        <dbReference type="Proteomes" id="UP000720189"/>
    </source>
</evidence>
<dbReference type="SUPFAM" id="SSF57959">
    <property type="entry name" value="Leucine zipper domain"/>
    <property type="match status" value="1"/>
</dbReference>
<gene>
    <name evidence="3" type="ORF">BKA55DRAFT_529577</name>
</gene>
<dbReference type="Proteomes" id="UP000720189">
    <property type="component" value="Unassembled WGS sequence"/>
</dbReference>
<feature type="compositionally biased region" description="Basic residues" evidence="1">
    <location>
        <begin position="12"/>
        <end position="27"/>
    </location>
</feature>
<dbReference type="GO" id="GO:0003700">
    <property type="term" value="F:DNA-binding transcription factor activity"/>
    <property type="evidence" value="ECO:0007669"/>
    <property type="project" value="InterPro"/>
</dbReference>
<feature type="compositionally biased region" description="Polar residues" evidence="1">
    <location>
        <begin position="119"/>
        <end position="132"/>
    </location>
</feature>
<name>A0A9P9FXJ3_FUSRE</name>
<protein>
    <recommendedName>
        <fullName evidence="2">BZIP domain-containing protein</fullName>
    </recommendedName>
</protein>
<feature type="region of interest" description="Disordered" evidence="1">
    <location>
        <begin position="100"/>
        <end position="132"/>
    </location>
</feature>
<accession>A0A9P9FXJ3</accession>
<dbReference type="OrthoDB" id="5044335at2759"/>
<sequence>MHGPTNDEDRREKKRKSCRMSSKKFRQKQKERIVDLEEKVRILSGECPNEQIADLWKLLGRVSKERDHAIKERDRVIKGREEVAKERDCLLQLRLSRTSDLEGNSTTTTHTSKPHSEARYQSPNSVGPSQSYLTLPEEFSSMVSQEAELETMPQFSTLDCFQPSEHHGDQFDGDLSQSFDPNQLEFDLMRCDYPAWNRNSA</sequence>
<dbReference type="InterPro" id="IPR046347">
    <property type="entry name" value="bZIP_sf"/>
</dbReference>
<proteinExistence type="predicted"/>
<evidence type="ECO:0000259" key="2">
    <source>
        <dbReference type="Pfam" id="PF00170"/>
    </source>
</evidence>
<organism evidence="3 4">
    <name type="scientific">Fusarium redolens</name>
    <dbReference type="NCBI Taxonomy" id="48865"/>
    <lineage>
        <taxon>Eukaryota</taxon>
        <taxon>Fungi</taxon>
        <taxon>Dikarya</taxon>
        <taxon>Ascomycota</taxon>
        <taxon>Pezizomycotina</taxon>
        <taxon>Sordariomycetes</taxon>
        <taxon>Hypocreomycetidae</taxon>
        <taxon>Hypocreales</taxon>
        <taxon>Nectriaceae</taxon>
        <taxon>Fusarium</taxon>
        <taxon>Fusarium redolens species complex</taxon>
    </lineage>
</organism>